<protein>
    <submittedName>
        <fullName evidence="1">Uncharacterized protein</fullName>
    </submittedName>
</protein>
<dbReference type="EMBL" id="NMUH01004627">
    <property type="protein sequence ID" value="MQM10268.1"/>
    <property type="molecule type" value="Genomic_DNA"/>
</dbReference>
<evidence type="ECO:0000313" key="2">
    <source>
        <dbReference type="Proteomes" id="UP000652761"/>
    </source>
</evidence>
<comment type="caution">
    <text evidence="1">The sequence shown here is derived from an EMBL/GenBank/DDBJ whole genome shotgun (WGS) entry which is preliminary data.</text>
</comment>
<gene>
    <name evidence="1" type="ORF">Taro_043159</name>
</gene>
<proteinExistence type="predicted"/>
<name>A0A843WUX4_COLES</name>
<dbReference type="AlphaFoldDB" id="A0A843WUX4"/>
<evidence type="ECO:0000313" key="1">
    <source>
        <dbReference type="EMBL" id="MQM10268.1"/>
    </source>
</evidence>
<sequence>MCILVGPYLMRPTAKNCVTSSSVPLLFASYLIGLISGRGRMTMSARVLARLLRPMTGRWRIAMQRALPSQTWIRRLGSTQREGRGRVECTALGTAWIILQCCPHMRVRSFLRHMRVHLLRRPTVVKR</sequence>
<dbReference type="Proteomes" id="UP000652761">
    <property type="component" value="Unassembled WGS sequence"/>
</dbReference>
<accession>A0A843WUX4</accession>
<reference evidence="1" key="1">
    <citation type="submission" date="2017-07" db="EMBL/GenBank/DDBJ databases">
        <title>Taro Niue Genome Assembly and Annotation.</title>
        <authorList>
            <person name="Atibalentja N."/>
            <person name="Keating K."/>
            <person name="Fields C.J."/>
        </authorList>
    </citation>
    <scope>NUCLEOTIDE SEQUENCE</scope>
    <source>
        <strain evidence="1">Niue_2</strain>
        <tissue evidence="1">Leaf</tissue>
    </source>
</reference>
<keyword evidence="2" id="KW-1185">Reference proteome</keyword>
<organism evidence="1 2">
    <name type="scientific">Colocasia esculenta</name>
    <name type="common">Wild taro</name>
    <name type="synonym">Arum esculentum</name>
    <dbReference type="NCBI Taxonomy" id="4460"/>
    <lineage>
        <taxon>Eukaryota</taxon>
        <taxon>Viridiplantae</taxon>
        <taxon>Streptophyta</taxon>
        <taxon>Embryophyta</taxon>
        <taxon>Tracheophyta</taxon>
        <taxon>Spermatophyta</taxon>
        <taxon>Magnoliopsida</taxon>
        <taxon>Liliopsida</taxon>
        <taxon>Araceae</taxon>
        <taxon>Aroideae</taxon>
        <taxon>Colocasieae</taxon>
        <taxon>Colocasia</taxon>
    </lineage>
</organism>